<reference evidence="1" key="2">
    <citation type="submission" date="2024-06" db="EMBL/GenBank/DDBJ databases">
        <authorList>
            <person name="Sakai Y."/>
            <person name="Fujii T."/>
        </authorList>
    </citation>
    <scope>NUCLEOTIDE SEQUENCE</scope>
    <source>
        <strain evidence="1">M701</strain>
        <plasmid evidence="1">pM7012</plasmid>
    </source>
</reference>
<protein>
    <submittedName>
        <fullName evidence="1">Uncharacterized protein</fullName>
    </submittedName>
</protein>
<dbReference type="RefSeq" id="WP_023842496.1">
    <property type="nucleotide sequence ID" value="NC_022995.1"/>
</dbReference>
<accession>V5YNT2</accession>
<dbReference type="AlphaFoldDB" id="V5YNT2"/>
<sequence>MMSDNLGWKGCRLKHADGRTGIIVRECPGFCHVGLKIRVDGSDADDWVNLNSNGPDTGTPGWAWNASVEAHIEKWLPLGDFTSQAAVG</sequence>
<keyword evidence="1" id="KW-0614">Plasmid</keyword>
<organism evidence="1">
    <name type="scientific">Burkholderia sp. M701</name>
    <dbReference type="NCBI Taxonomy" id="326454"/>
    <lineage>
        <taxon>Bacteria</taxon>
        <taxon>Pseudomonadati</taxon>
        <taxon>Pseudomonadota</taxon>
        <taxon>Betaproteobacteria</taxon>
        <taxon>Burkholderiales</taxon>
        <taxon>Burkholderiaceae</taxon>
        <taxon>Burkholderia</taxon>
    </lineage>
</organism>
<dbReference type="EMBL" id="AB853026">
    <property type="protein sequence ID" value="BAO18953.1"/>
    <property type="molecule type" value="Genomic_DNA"/>
</dbReference>
<reference evidence="1" key="1">
    <citation type="journal article" date="2014" name="Microbiology">
        <title>A 2,4-dichlorophenoxyacetic acid degradation plasmid pM7012 discloses distribution of an unclassified megaplasmid group across bacterial species.</title>
        <authorList>
            <person name="Sakai Y."/>
            <person name="Ogawa N."/>
            <person name="Shimomura Y."/>
            <person name="Fujii T."/>
        </authorList>
    </citation>
    <scope>NUCLEOTIDE SEQUENCE</scope>
    <source>
        <strain evidence="1">M701</strain>
    </source>
</reference>
<proteinExistence type="predicted"/>
<geneLocation type="plasmid" evidence="1">
    <name>pM7012</name>
</geneLocation>
<name>V5YNT2_9BURK</name>
<evidence type="ECO:0000313" key="1">
    <source>
        <dbReference type="EMBL" id="BAO18953.1"/>
    </source>
</evidence>